<dbReference type="GO" id="GO:0016787">
    <property type="term" value="F:hydrolase activity"/>
    <property type="evidence" value="ECO:0007669"/>
    <property type="project" value="UniProtKB-KW"/>
</dbReference>
<dbReference type="InterPro" id="IPR044668">
    <property type="entry name" value="PuuD-like"/>
</dbReference>
<name>A0ABW9KEL7_9FIRM</name>
<proteinExistence type="predicted"/>
<protein>
    <submittedName>
        <fullName evidence="1">Gamma-glutamyl-gamma-aminobutyrate hydrolase family protein</fullName>
    </submittedName>
</protein>
<dbReference type="PROSITE" id="PS51273">
    <property type="entry name" value="GATASE_TYPE_1"/>
    <property type="match status" value="1"/>
</dbReference>
<evidence type="ECO:0000313" key="2">
    <source>
        <dbReference type="Proteomes" id="UP001634413"/>
    </source>
</evidence>
<reference evidence="1 2" key="1">
    <citation type="journal article" date="2024" name="Anaerobe">
        <title>The identification of Finegoldia dalianensis sp. nov., isolated from the pus of a patient with skin abscess and genomic analysis of the strains belonging to Finegoldia genus.</title>
        <authorList>
            <person name="Li Y."/>
            <person name="Wang Y."/>
            <person name="Xiao D."/>
            <person name="Wang J."/>
            <person name="Jin D."/>
        </authorList>
    </citation>
    <scope>NUCLEOTIDE SEQUENCE [LARGE SCALE GENOMIC DNA]</scope>
    <source>
        <strain evidence="1 2">LY240594</strain>
    </source>
</reference>
<dbReference type="EMBL" id="JBDLBQ010000010">
    <property type="protein sequence ID" value="MFN2103146.1"/>
    <property type="molecule type" value="Genomic_DNA"/>
</dbReference>
<dbReference type="Gene3D" id="3.40.50.880">
    <property type="match status" value="1"/>
</dbReference>
<dbReference type="Proteomes" id="UP001634413">
    <property type="component" value="Unassembled WGS sequence"/>
</dbReference>
<dbReference type="CDD" id="cd01745">
    <property type="entry name" value="GATase1_2"/>
    <property type="match status" value="1"/>
</dbReference>
<evidence type="ECO:0000313" key="1">
    <source>
        <dbReference type="EMBL" id="MFN2103146.1"/>
    </source>
</evidence>
<organism evidence="1 2">
    <name type="scientific">Finegoldia dalianensis</name>
    <dbReference type="NCBI Taxonomy" id="3145239"/>
    <lineage>
        <taxon>Bacteria</taxon>
        <taxon>Bacillati</taxon>
        <taxon>Bacillota</taxon>
        <taxon>Tissierellia</taxon>
        <taxon>Tissierellales</taxon>
        <taxon>Peptoniphilaceae</taxon>
        <taxon>Finegoldia</taxon>
    </lineage>
</organism>
<dbReference type="RefSeq" id="WP_412702202.1">
    <property type="nucleotide sequence ID" value="NZ_JBDLBQ010000010.1"/>
</dbReference>
<accession>A0ABW9KEL7</accession>
<sequence>MSKPIIGISGSIIIDGSGNFPGYRRSYVNEDYVKSVIKNGGIPYIIPMNSSEEVIKEQIQNVDGLILSGGHDVTPRFYNQEPHKNLGGILPERDVFDFNLVKFAIEKNIPILGICRGFQILNVYYGGSLHQDVGLKEDTFIKHNQVNFPYLTTHSVELIDNTKLKEIFNEDIIMVNSFHHQIIDKVADGFIKSAVSKDGVVEAIENPNYKYMLGVQWHPEMLHSSEEKMNLLFSELIKNTY</sequence>
<comment type="caution">
    <text evidence="1">The sequence shown here is derived from an EMBL/GenBank/DDBJ whole genome shotgun (WGS) entry which is preliminary data.</text>
</comment>
<dbReference type="PANTHER" id="PTHR43235:SF1">
    <property type="entry name" value="GLUTAMINE AMIDOTRANSFERASE PB2B2.05-RELATED"/>
    <property type="match status" value="1"/>
</dbReference>
<dbReference type="Pfam" id="PF07722">
    <property type="entry name" value="Peptidase_C26"/>
    <property type="match status" value="1"/>
</dbReference>
<gene>
    <name evidence="1" type="ORF">ABDJ34_09585</name>
</gene>
<keyword evidence="2" id="KW-1185">Reference proteome</keyword>
<dbReference type="SUPFAM" id="SSF52317">
    <property type="entry name" value="Class I glutamine amidotransferase-like"/>
    <property type="match status" value="1"/>
</dbReference>
<dbReference type="InterPro" id="IPR011697">
    <property type="entry name" value="Peptidase_C26"/>
</dbReference>
<keyword evidence="1" id="KW-0378">Hydrolase</keyword>
<dbReference type="PANTHER" id="PTHR43235">
    <property type="entry name" value="GLUTAMINE AMIDOTRANSFERASE PB2B2.05-RELATED"/>
    <property type="match status" value="1"/>
</dbReference>
<dbReference type="InterPro" id="IPR029062">
    <property type="entry name" value="Class_I_gatase-like"/>
</dbReference>